<dbReference type="EMBL" id="MLAH01000002">
    <property type="protein sequence ID" value="OOF88043.1"/>
    <property type="molecule type" value="Genomic_DNA"/>
</dbReference>
<dbReference type="AlphaFoldDB" id="A0A1V3LER5"/>
<evidence type="ECO:0000313" key="1">
    <source>
        <dbReference type="EMBL" id="OOF88043.1"/>
    </source>
</evidence>
<dbReference type="InterPro" id="IPR007476">
    <property type="entry name" value="RdgC"/>
</dbReference>
<reference evidence="1 2" key="1">
    <citation type="submission" date="2016-10" db="EMBL/GenBank/DDBJ databases">
        <title>Rodentibacter gen. nov. and new species.</title>
        <authorList>
            <person name="Christensen H."/>
        </authorList>
    </citation>
    <scope>NUCLEOTIDE SEQUENCE [LARGE SCALE GENOMIC DNA]</scope>
    <source>
        <strain evidence="1 2">Ppn157</strain>
    </source>
</reference>
<dbReference type="Pfam" id="PF04381">
    <property type="entry name" value="RdgC"/>
    <property type="match status" value="1"/>
</dbReference>
<protein>
    <submittedName>
        <fullName evidence="1">Uncharacterized protein</fullName>
    </submittedName>
</protein>
<name>A0A1V3LER5_9PAST</name>
<gene>
    <name evidence="1" type="ORF">BKG93_00110</name>
</gene>
<dbReference type="RefSeq" id="WP_077474851.1">
    <property type="nucleotide sequence ID" value="NZ_MLAH01000002.1"/>
</dbReference>
<sequence>MQYSDFIKMTSCGVYSITFPTEKLVETLEKAELAERSGVQFEVVKNPITGKKVHELGGKGLYWSVRAEFKQITKELMAQKSYEIKLRGKEREEDIPHLAQIELYELLPPASEIYNFFYNKETQILMINSNSKRSKTAIMQIIELFGLAGVKSIIVSDEKLGINKRFIDWIEHSKPMFKFIQFANEATLRKDSHNEKSYRSCRHIDGEKGREHALSVLNEGFVVQSLAMEASEDLHFKLDEHLRLRSLRFKNFAKTSRELQNLPHWRKEMVFNSYIQAQYDSLTRILRGTILEFTHETKLEQFA</sequence>
<dbReference type="Proteomes" id="UP000189549">
    <property type="component" value="Unassembled WGS sequence"/>
</dbReference>
<accession>A0A1V3LER5</accession>
<proteinExistence type="predicted"/>
<organism evidence="1 2">
    <name type="scientific">Rodentibacter ratti</name>
    <dbReference type="NCBI Taxonomy" id="1906745"/>
    <lineage>
        <taxon>Bacteria</taxon>
        <taxon>Pseudomonadati</taxon>
        <taxon>Pseudomonadota</taxon>
        <taxon>Gammaproteobacteria</taxon>
        <taxon>Pasteurellales</taxon>
        <taxon>Pasteurellaceae</taxon>
        <taxon>Rodentibacter</taxon>
    </lineage>
</organism>
<comment type="caution">
    <text evidence="1">The sequence shown here is derived from an EMBL/GenBank/DDBJ whole genome shotgun (WGS) entry which is preliminary data.</text>
</comment>
<dbReference type="GO" id="GO:0006310">
    <property type="term" value="P:DNA recombination"/>
    <property type="evidence" value="ECO:0007669"/>
    <property type="project" value="InterPro"/>
</dbReference>
<evidence type="ECO:0000313" key="2">
    <source>
        <dbReference type="Proteomes" id="UP000189549"/>
    </source>
</evidence>